<sequence length="56" mass="6205">MSRKGVGDRKPKPGTATDYRSNALNEFKCKATAGRVKSRAVLSLKLKIRAAFRVVR</sequence>
<dbReference type="EMBL" id="BX294142">
    <property type="protein sequence ID" value="CAD74425.1"/>
    <property type="molecule type" value="Genomic_DNA"/>
</dbReference>
<dbReference type="STRING" id="243090.RB5771"/>
<evidence type="ECO:0000313" key="2">
    <source>
        <dbReference type="Proteomes" id="UP000001025"/>
    </source>
</evidence>
<dbReference type="HOGENOM" id="CLU_3011296_0_0_0"/>
<dbReference type="EnsemblBacteria" id="CAD74425">
    <property type="protein sequence ID" value="CAD74425"/>
    <property type="gene ID" value="RB5771"/>
</dbReference>
<evidence type="ECO:0000313" key="1">
    <source>
        <dbReference type="EMBL" id="CAD74425.1"/>
    </source>
</evidence>
<keyword evidence="2" id="KW-1185">Reference proteome</keyword>
<reference evidence="1 2" key="1">
    <citation type="journal article" date="2003" name="Proc. Natl. Acad. Sci. U.S.A.">
        <title>Complete genome sequence of the marine planctomycete Pirellula sp. strain 1.</title>
        <authorList>
            <person name="Gloeckner F.O."/>
            <person name="Kube M."/>
            <person name="Bauer M."/>
            <person name="Teeling H."/>
            <person name="Lombardot T."/>
            <person name="Ludwig W."/>
            <person name="Gade D."/>
            <person name="Beck A."/>
            <person name="Borzym K."/>
            <person name="Heitmann K."/>
            <person name="Rabus R."/>
            <person name="Schlesner H."/>
            <person name="Amann R."/>
            <person name="Reinhardt R."/>
        </authorList>
    </citation>
    <scope>NUCLEOTIDE SEQUENCE [LARGE SCALE GENOMIC DNA]</scope>
    <source>
        <strain evidence="2">DSM 10527 / NCIMB 13988 / SH1</strain>
    </source>
</reference>
<dbReference type="AlphaFoldDB" id="Q7URB5"/>
<organism evidence="1 2">
    <name type="scientific">Rhodopirellula baltica (strain DSM 10527 / NCIMB 13988 / SH1)</name>
    <dbReference type="NCBI Taxonomy" id="243090"/>
    <lineage>
        <taxon>Bacteria</taxon>
        <taxon>Pseudomonadati</taxon>
        <taxon>Planctomycetota</taxon>
        <taxon>Planctomycetia</taxon>
        <taxon>Pirellulales</taxon>
        <taxon>Pirellulaceae</taxon>
        <taxon>Rhodopirellula</taxon>
    </lineage>
</organism>
<dbReference type="KEGG" id="rba:RB5771"/>
<accession>Q7URB5</accession>
<proteinExistence type="predicted"/>
<gene>
    <name evidence="1" type="ordered locus">RB5771</name>
</gene>
<protein>
    <submittedName>
        <fullName evidence="1">Uncharacterized protein</fullName>
    </submittedName>
</protein>
<dbReference type="Proteomes" id="UP000001025">
    <property type="component" value="Chromosome"/>
</dbReference>
<name>Q7URB5_RHOBA</name>
<dbReference type="InParanoid" id="Q7URB5"/>